<feature type="compositionally biased region" description="Low complexity" evidence="1">
    <location>
        <begin position="221"/>
        <end position="240"/>
    </location>
</feature>
<name>A0A6A6CEK5_ZASCE</name>
<protein>
    <submittedName>
        <fullName evidence="2">Uncharacterized protein</fullName>
    </submittedName>
</protein>
<dbReference type="GeneID" id="54566625"/>
<evidence type="ECO:0000313" key="2">
    <source>
        <dbReference type="EMBL" id="KAF2164362.1"/>
    </source>
</evidence>
<dbReference type="EMBL" id="ML993604">
    <property type="protein sequence ID" value="KAF2164362.1"/>
    <property type="molecule type" value="Genomic_DNA"/>
</dbReference>
<feature type="compositionally biased region" description="Gly residues" evidence="1">
    <location>
        <begin position="152"/>
        <end position="162"/>
    </location>
</feature>
<accession>A0A6A6CEK5</accession>
<feature type="compositionally biased region" description="Polar residues" evidence="1">
    <location>
        <begin position="73"/>
        <end position="85"/>
    </location>
</feature>
<feature type="region of interest" description="Disordered" evidence="1">
    <location>
        <begin position="38"/>
        <end position="254"/>
    </location>
</feature>
<feature type="compositionally biased region" description="Basic and acidic residues" evidence="1">
    <location>
        <begin position="165"/>
        <end position="178"/>
    </location>
</feature>
<dbReference type="AlphaFoldDB" id="A0A6A6CEK5"/>
<feature type="compositionally biased region" description="Polar residues" evidence="1">
    <location>
        <begin position="182"/>
        <end position="191"/>
    </location>
</feature>
<keyword evidence="3" id="KW-1185">Reference proteome</keyword>
<organism evidence="2 3">
    <name type="scientific">Zasmidium cellare ATCC 36951</name>
    <dbReference type="NCBI Taxonomy" id="1080233"/>
    <lineage>
        <taxon>Eukaryota</taxon>
        <taxon>Fungi</taxon>
        <taxon>Dikarya</taxon>
        <taxon>Ascomycota</taxon>
        <taxon>Pezizomycotina</taxon>
        <taxon>Dothideomycetes</taxon>
        <taxon>Dothideomycetidae</taxon>
        <taxon>Mycosphaerellales</taxon>
        <taxon>Mycosphaerellaceae</taxon>
        <taxon>Zasmidium</taxon>
    </lineage>
</organism>
<feature type="compositionally biased region" description="Low complexity" evidence="1">
    <location>
        <begin position="124"/>
        <end position="139"/>
    </location>
</feature>
<evidence type="ECO:0000256" key="1">
    <source>
        <dbReference type="SAM" id="MobiDB-lite"/>
    </source>
</evidence>
<dbReference type="RefSeq" id="XP_033665251.1">
    <property type="nucleotide sequence ID" value="XM_033813353.1"/>
</dbReference>
<proteinExistence type="predicted"/>
<gene>
    <name evidence="2" type="ORF">M409DRAFT_56635</name>
</gene>
<dbReference type="Proteomes" id="UP000799537">
    <property type="component" value="Unassembled WGS sequence"/>
</dbReference>
<evidence type="ECO:0000313" key="3">
    <source>
        <dbReference type="Proteomes" id="UP000799537"/>
    </source>
</evidence>
<sequence length="254" mass="26681">MTELEEERDTTQTLRSEWTKLEAEYKTLQDTLASIQAAASPGGGKVEATNGHQGLDSSIDDRNPISEAGSMTELKNTAEAVTTPSASPPMAEGQFGSLSMPSPASPPIAEGQFGSLSMHPPQPSGSSPVTTPATPPSAGFRTIHGQHRPDGALGGYVNGGGTLRKASESQTTHEDSSMKAHGSTSSGSIHSNHGGEGHINGVTSGSAEEQKVTEYYQPTDFQPQPAVYQPQPAVFQAQQAKGSRRLTRPPVRYN</sequence>
<reference evidence="2" key="1">
    <citation type="journal article" date="2020" name="Stud. Mycol.">
        <title>101 Dothideomycetes genomes: a test case for predicting lifestyles and emergence of pathogens.</title>
        <authorList>
            <person name="Haridas S."/>
            <person name="Albert R."/>
            <person name="Binder M."/>
            <person name="Bloem J."/>
            <person name="Labutti K."/>
            <person name="Salamov A."/>
            <person name="Andreopoulos B."/>
            <person name="Baker S."/>
            <person name="Barry K."/>
            <person name="Bills G."/>
            <person name="Bluhm B."/>
            <person name="Cannon C."/>
            <person name="Castanera R."/>
            <person name="Culley D."/>
            <person name="Daum C."/>
            <person name="Ezra D."/>
            <person name="Gonzalez J."/>
            <person name="Henrissat B."/>
            <person name="Kuo A."/>
            <person name="Liang C."/>
            <person name="Lipzen A."/>
            <person name="Lutzoni F."/>
            <person name="Magnuson J."/>
            <person name="Mondo S."/>
            <person name="Nolan M."/>
            <person name="Ohm R."/>
            <person name="Pangilinan J."/>
            <person name="Park H.-J."/>
            <person name="Ramirez L."/>
            <person name="Alfaro M."/>
            <person name="Sun H."/>
            <person name="Tritt A."/>
            <person name="Yoshinaga Y."/>
            <person name="Zwiers L.-H."/>
            <person name="Turgeon B."/>
            <person name="Goodwin S."/>
            <person name="Spatafora J."/>
            <person name="Crous P."/>
            <person name="Grigoriev I."/>
        </authorList>
    </citation>
    <scope>NUCLEOTIDE SEQUENCE</scope>
    <source>
        <strain evidence="2">ATCC 36951</strain>
    </source>
</reference>